<gene>
    <name evidence="1" type="ORF">CEXT_296901</name>
</gene>
<sequence length="78" mass="8789">MMLFTYESVSGSSCKRTFFKDVVLHPVLILEQTPLGAASKGPSSSNLKKGHFYCAYPPRRYKILDSTSFIGFRTPLLR</sequence>
<keyword evidence="2" id="KW-1185">Reference proteome</keyword>
<dbReference type="AlphaFoldDB" id="A0AAV4TWN2"/>
<evidence type="ECO:0008006" key="3">
    <source>
        <dbReference type="Google" id="ProtNLM"/>
    </source>
</evidence>
<reference evidence="1 2" key="1">
    <citation type="submission" date="2021-06" db="EMBL/GenBank/DDBJ databases">
        <title>Caerostris extrusa draft genome.</title>
        <authorList>
            <person name="Kono N."/>
            <person name="Arakawa K."/>
        </authorList>
    </citation>
    <scope>NUCLEOTIDE SEQUENCE [LARGE SCALE GENOMIC DNA]</scope>
</reference>
<evidence type="ECO:0000313" key="2">
    <source>
        <dbReference type="Proteomes" id="UP001054945"/>
    </source>
</evidence>
<proteinExistence type="predicted"/>
<organism evidence="1 2">
    <name type="scientific">Caerostris extrusa</name>
    <name type="common">Bark spider</name>
    <name type="synonym">Caerostris bankana</name>
    <dbReference type="NCBI Taxonomy" id="172846"/>
    <lineage>
        <taxon>Eukaryota</taxon>
        <taxon>Metazoa</taxon>
        <taxon>Ecdysozoa</taxon>
        <taxon>Arthropoda</taxon>
        <taxon>Chelicerata</taxon>
        <taxon>Arachnida</taxon>
        <taxon>Araneae</taxon>
        <taxon>Araneomorphae</taxon>
        <taxon>Entelegynae</taxon>
        <taxon>Araneoidea</taxon>
        <taxon>Araneidae</taxon>
        <taxon>Caerostris</taxon>
    </lineage>
</organism>
<accession>A0AAV4TWN2</accession>
<evidence type="ECO:0000313" key="1">
    <source>
        <dbReference type="EMBL" id="GIY50309.1"/>
    </source>
</evidence>
<dbReference type="Proteomes" id="UP001054945">
    <property type="component" value="Unassembled WGS sequence"/>
</dbReference>
<protein>
    <recommendedName>
        <fullName evidence="3">Ycf15</fullName>
    </recommendedName>
</protein>
<dbReference type="EMBL" id="BPLR01011961">
    <property type="protein sequence ID" value="GIY50309.1"/>
    <property type="molecule type" value="Genomic_DNA"/>
</dbReference>
<comment type="caution">
    <text evidence="1">The sequence shown here is derived from an EMBL/GenBank/DDBJ whole genome shotgun (WGS) entry which is preliminary data.</text>
</comment>
<name>A0AAV4TWN2_CAEEX</name>